<accession>A0ACB7VAT9</accession>
<evidence type="ECO:0000313" key="2">
    <source>
        <dbReference type="Proteomes" id="UP000827976"/>
    </source>
</evidence>
<proteinExistence type="predicted"/>
<keyword evidence="2" id="KW-1185">Reference proteome</keyword>
<name>A0ACB7VAT9_DIOAL</name>
<dbReference type="EMBL" id="CM037020">
    <property type="protein sequence ID" value="KAH7670877.1"/>
    <property type="molecule type" value="Genomic_DNA"/>
</dbReference>
<sequence length="174" mass="19160">METGGDPSRPQGGTDAGDGGIPADGVAWTAEEDKILRVEYERYVLEEIVAALPALAVCVAIAAALPNKTVFDVALRCEWLLMNIKESKKRTRDGQCISERIRHPSNSHMLPVAHMSSDGIDIDRDDVDVRRNLLDLIKDNLEQVGENLEANENLIVLCNALRNIAELMKYYSAG</sequence>
<organism evidence="1 2">
    <name type="scientific">Dioscorea alata</name>
    <name type="common">Purple yam</name>
    <dbReference type="NCBI Taxonomy" id="55571"/>
    <lineage>
        <taxon>Eukaryota</taxon>
        <taxon>Viridiplantae</taxon>
        <taxon>Streptophyta</taxon>
        <taxon>Embryophyta</taxon>
        <taxon>Tracheophyta</taxon>
        <taxon>Spermatophyta</taxon>
        <taxon>Magnoliopsida</taxon>
        <taxon>Liliopsida</taxon>
        <taxon>Dioscoreales</taxon>
        <taxon>Dioscoreaceae</taxon>
        <taxon>Dioscorea</taxon>
    </lineage>
</organism>
<dbReference type="Proteomes" id="UP000827976">
    <property type="component" value="Chromosome 10"/>
</dbReference>
<protein>
    <submittedName>
        <fullName evidence="1">Homeobox-like domain-containing protein</fullName>
    </submittedName>
</protein>
<evidence type="ECO:0000313" key="1">
    <source>
        <dbReference type="EMBL" id="KAH7670877.1"/>
    </source>
</evidence>
<gene>
    <name evidence="1" type="ORF">IHE45_10G057300</name>
</gene>
<reference evidence="2" key="1">
    <citation type="journal article" date="2022" name="Nat. Commun.">
        <title>Chromosome evolution and the genetic basis of agronomically important traits in greater yam.</title>
        <authorList>
            <person name="Bredeson J.V."/>
            <person name="Lyons J.B."/>
            <person name="Oniyinde I.O."/>
            <person name="Okereke N.R."/>
            <person name="Kolade O."/>
            <person name="Nnabue I."/>
            <person name="Nwadili C.O."/>
            <person name="Hribova E."/>
            <person name="Parker M."/>
            <person name="Nwogha J."/>
            <person name="Shu S."/>
            <person name="Carlson J."/>
            <person name="Kariba R."/>
            <person name="Muthemba S."/>
            <person name="Knop K."/>
            <person name="Barton G.J."/>
            <person name="Sherwood A.V."/>
            <person name="Lopez-Montes A."/>
            <person name="Asiedu R."/>
            <person name="Jamnadass R."/>
            <person name="Muchugi A."/>
            <person name="Goodstein D."/>
            <person name="Egesi C.N."/>
            <person name="Featherston J."/>
            <person name="Asfaw A."/>
            <person name="Simpson G.G."/>
            <person name="Dolezel J."/>
            <person name="Hendre P.S."/>
            <person name="Van Deynze A."/>
            <person name="Kumar P.L."/>
            <person name="Obidiegwu J.E."/>
            <person name="Bhattacharjee R."/>
            <person name="Rokhsar D.S."/>
        </authorList>
    </citation>
    <scope>NUCLEOTIDE SEQUENCE [LARGE SCALE GENOMIC DNA]</scope>
    <source>
        <strain evidence="2">cv. TDa95/00328</strain>
    </source>
</reference>
<comment type="caution">
    <text evidence="1">The sequence shown here is derived from an EMBL/GenBank/DDBJ whole genome shotgun (WGS) entry which is preliminary data.</text>
</comment>